<dbReference type="PhylomeDB" id="A0A0G4FKT3"/>
<dbReference type="Pfam" id="PF04657">
    <property type="entry name" value="DMT_YdcZ"/>
    <property type="match status" value="2"/>
</dbReference>
<feature type="transmembrane region" description="Helical" evidence="2">
    <location>
        <begin position="319"/>
        <end position="339"/>
    </location>
</feature>
<feature type="transmembrane region" description="Helical" evidence="2">
    <location>
        <begin position="192"/>
        <end position="211"/>
    </location>
</feature>
<keyword evidence="2" id="KW-1133">Transmembrane helix</keyword>
<dbReference type="InterPro" id="IPR006750">
    <property type="entry name" value="YdcZ"/>
</dbReference>
<feature type="region of interest" description="Disordered" evidence="1">
    <location>
        <begin position="347"/>
        <end position="563"/>
    </location>
</feature>
<feature type="transmembrane region" description="Helical" evidence="2">
    <location>
        <begin position="12"/>
        <end position="30"/>
    </location>
</feature>
<sequence length="563" mass="59869">MANRDWSAVRVLARVSLSLWPLTVGFVQPFNSYLLILLGDLLGGFFFWPLFLNFSLVFTGALTGLGLMSLRPKAKKVDWMEGFHELGRRIEASKWDIFSLCGGIVLPVSVGSNAFTSKWIGFGPTYLGVSCGLVLSSLIIDWKGLFWAQKRPVTWLDILGAFLVLGGTAMFVAGTIEGDMVAGVSVNHGKRVGLLILAVVSGILLVIQGALNKRLTQALGDPWRSASWAAFCAVVGLFPLAMSEGPRAPEAISRTPPSEAFRYLSGLIGLAILLTSMSAPRYLGFSLYAKARVSGEVVGAVLIGVTHGLYSLAKEQRERVTTLAIVGLMVTFVGFFVSLKWNDKPPSEVVTQEVPPAGPAGVGGVMGEGGVRSRSQRNLAVGSESGDAGPVESTGTAEGGPSSAAAMPPHTSTHTDSAHVSEAQREYEADHTKEDSVRGGGGIDGSVDRLKAEKEEEGSGVLAVQSSDSKQQLSQEYLECLSGRRRTPKGGILVQGGTSTREETSSLPASPSKRSASAPIEAYSPQQEEKAPSSPSRPSERQLDVSSSRRFLQSLHQSEISDC</sequence>
<gene>
    <name evidence="3" type="ORF">Cvel_3452</name>
</gene>
<feature type="transmembrane region" description="Helical" evidence="2">
    <location>
        <begin position="121"/>
        <end position="140"/>
    </location>
</feature>
<name>A0A0G4FKT3_9ALVE</name>
<organism evidence="3">
    <name type="scientific">Chromera velia CCMP2878</name>
    <dbReference type="NCBI Taxonomy" id="1169474"/>
    <lineage>
        <taxon>Eukaryota</taxon>
        <taxon>Sar</taxon>
        <taxon>Alveolata</taxon>
        <taxon>Colpodellida</taxon>
        <taxon>Chromeraceae</taxon>
        <taxon>Chromera</taxon>
    </lineage>
</organism>
<dbReference type="PANTHER" id="PTHR34821">
    <property type="entry name" value="INNER MEMBRANE PROTEIN YDCZ"/>
    <property type="match status" value="1"/>
</dbReference>
<feature type="compositionally biased region" description="Polar residues" evidence="1">
    <location>
        <begin position="464"/>
        <end position="475"/>
    </location>
</feature>
<feature type="transmembrane region" description="Helical" evidence="2">
    <location>
        <begin position="97"/>
        <end position="115"/>
    </location>
</feature>
<feature type="transmembrane region" description="Helical" evidence="2">
    <location>
        <begin position="152"/>
        <end position="172"/>
    </location>
</feature>
<dbReference type="EMBL" id="CDMZ01000440">
    <property type="protein sequence ID" value="CEM14288.1"/>
    <property type="molecule type" value="Genomic_DNA"/>
</dbReference>
<protein>
    <submittedName>
        <fullName evidence="3">Uncharacterized protein</fullName>
    </submittedName>
</protein>
<feature type="transmembrane region" description="Helical" evidence="2">
    <location>
        <begin position="50"/>
        <end position="70"/>
    </location>
</feature>
<keyword evidence="2" id="KW-0472">Membrane</keyword>
<feature type="compositionally biased region" description="Gly residues" evidence="1">
    <location>
        <begin position="360"/>
        <end position="370"/>
    </location>
</feature>
<feature type="compositionally biased region" description="Basic and acidic residues" evidence="1">
    <location>
        <begin position="416"/>
        <end position="437"/>
    </location>
</feature>
<evidence type="ECO:0000256" key="2">
    <source>
        <dbReference type="SAM" id="Phobius"/>
    </source>
</evidence>
<reference evidence="3" key="1">
    <citation type="submission" date="2014-11" db="EMBL/GenBank/DDBJ databases">
        <authorList>
            <person name="Otto D Thomas"/>
            <person name="Naeem Raeece"/>
        </authorList>
    </citation>
    <scope>NUCLEOTIDE SEQUENCE</scope>
</reference>
<dbReference type="GO" id="GO:0005886">
    <property type="term" value="C:plasma membrane"/>
    <property type="evidence" value="ECO:0007669"/>
    <property type="project" value="TreeGrafter"/>
</dbReference>
<dbReference type="AlphaFoldDB" id="A0A0G4FKT3"/>
<proteinExistence type="predicted"/>
<feature type="compositionally biased region" description="Polar residues" evidence="1">
    <location>
        <begin position="544"/>
        <end position="563"/>
    </location>
</feature>
<feature type="compositionally biased region" description="Low complexity" evidence="1">
    <location>
        <begin position="505"/>
        <end position="519"/>
    </location>
</feature>
<evidence type="ECO:0000256" key="1">
    <source>
        <dbReference type="SAM" id="MobiDB-lite"/>
    </source>
</evidence>
<feature type="transmembrane region" description="Helical" evidence="2">
    <location>
        <begin position="261"/>
        <end position="283"/>
    </location>
</feature>
<evidence type="ECO:0000313" key="3">
    <source>
        <dbReference type="EMBL" id="CEM14288.1"/>
    </source>
</evidence>
<dbReference type="VEuPathDB" id="CryptoDB:Cvel_3452"/>
<accession>A0A0G4FKT3</accession>
<dbReference type="PANTHER" id="PTHR34821:SF2">
    <property type="entry name" value="INNER MEMBRANE PROTEIN YDCZ"/>
    <property type="match status" value="1"/>
</dbReference>
<keyword evidence="2" id="KW-0812">Transmembrane</keyword>
<feature type="transmembrane region" description="Helical" evidence="2">
    <location>
        <begin position="223"/>
        <end position="241"/>
    </location>
</feature>